<protein>
    <recommendedName>
        <fullName evidence="5">B box-type domain-containing protein</fullName>
    </recommendedName>
</protein>
<evidence type="ECO:0000256" key="4">
    <source>
        <dbReference type="SAM" id="MobiDB-lite"/>
    </source>
</evidence>
<evidence type="ECO:0000313" key="7">
    <source>
        <dbReference type="EMBL" id="KAA0724797.1"/>
    </source>
</evidence>
<comment type="caution">
    <text evidence="6">The sequence shown here is derived from an EMBL/GenBank/DDBJ whole genome shotgun (WGS) entry which is preliminary data.</text>
</comment>
<dbReference type="Proteomes" id="UP000324632">
    <property type="component" value="Chromosome 2"/>
</dbReference>
<organism evidence="6 8">
    <name type="scientific">Triplophysa tibetana</name>
    <dbReference type="NCBI Taxonomy" id="1572043"/>
    <lineage>
        <taxon>Eukaryota</taxon>
        <taxon>Metazoa</taxon>
        <taxon>Chordata</taxon>
        <taxon>Craniata</taxon>
        <taxon>Vertebrata</taxon>
        <taxon>Euteleostomi</taxon>
        <taxon>Actinopterygii</taxon>
        <taxon>Neopterygii</taxon>
        <taxon>Teleostei</taxon>
        <taxon>Ostariophysi</taxon>
        <taxon>Cypriniformes</taxon>
        <taxon>Nemacheilidae</taxon>
        <taxon>Triplophysa</taxon>
    </lineage>
</organism>
<evidence type="ECO:0000256" key="3">
    <source>
        <dbReference type="PROSITE-ProRule" id="PRU00024"/>
    </source>
</evidence>
<dbReference type="GO" id="GO:0008270">
    <property type="term" value="F:zinc ion binding"/>
    <property type="evidence" value="ECO:0007669"/>
    <property type="project" value="UniProtKB-KW"/>
</dbReference>
<feature type="compositionally biased region" description="Basic and acidic residues" evidence="4">
    <location>
        <begin position="285"/>
        <end position="324"/>
    </location>
</feature>
<keyword evidence="1 3" id="KW-0479">Metal-binding</keyword>
<reference evidence="6 8" key="1">
    <citation type="journal article" date="2019" name="Mol. Ecol. Resour.">
        <title>Chromosome-level genome assembly of Triplophysa tibetana, a fish adapted to the harsh high-altitude environment of the Tibetan Plateau.</title>
        <authorList>
            <person name="Yang X."/>
            <person name="Liu H."/>
            <person name="Ma Z."/>
            <person name="Zou Y."/>
            <person name="Zou M."/>
            <person name="Mao Y."/>
            <person name="Li X."/>
            <person name="Wang H."/>
            <person name="Chen T."/>
            <person name="Wang W."/>
            <person name="Yang R."/>
        </authorList>
    </citation>
    <scope>NUCLEOTIDE SEQUENCE [LARGE SCALE GENOMIC DNA]</scope>
    <source>
        <strain evidence="6">TTIB1903HZAU</strain>
        <tissue evidence="6">Muscle</tissue>
    </source>
</reference>
<evidence type="ECO:0000256" key="2">
    <source>
        <dbReference type="ARBA" id="ARBA00022833"/>
    </source>
</evidence>
<dbReference type="InterPro" id="IPR050143">
    <property type="entry name" value="TRIM/RBCC"/>
</dbReference>
<evidence type="ECO:0000313" key="6">
    <source>
        <dbReference type="EMBL" id="KAA0724112.1"/>
    </source>
</evidence>
<gene>
    <name evidence="6" type="ORF">E1301_Tti019640</name>
    <name evidence="7" type="ORF">E1301_Tti023468</name>
</gene>
<dbReference type="EMBL" id="SOYY01000002">
    <property type="protein sequence ID" value="KAA0724797.1"/>
    <property type="molecule type" value="Genomic_DNA"/>
</dbReference>
<dbReference type="Pfam" id="PF00643">
    <property type="entry name" value="zf-B_box"/>
    <property type="match status" value="1"/>
</dbReference>
<dbReference type="PROSITE" id="PS50119">
    <property type="entry name" value="ZF_BBOX"/>
    <property type="match status" value="1"/>
</dbReference>
<evidence type="ECO:0000313" key="8">
    <source>
        <dbReference type="Proteomes" id="UP000324632"/>
    </source>
</evidence>
<dbReference type="AlphaFoldDB" id="A0A5A9PR94"/>
<evidence type="ECO:0000259" key="5">
    <source>
        <dbReference type="PROSITE" id="PS50119"/>
    </source>
</evidence>
<accession>A0A5A9PR94</accession>
<evidence type="ECO:0000256" key="1">
    <source>
        <dbReference type="ARBA" id="ARBA00022771"/>
    </source>
</evidence>
<dbReference type="Gene3D" id="3.30.160.60">
    <property type="entry name" value="Classic Zinc Finger"/>
    <property type="match status" value="1"/>
</dbReference>
<keyword evidence="1 3" id="KW-0863">Zinc-finger</keyword>
<dbReference type="PANTHER" id="PTHR24103">
    <property type="entry name" value="E3 UBIQUITIN-PROTEIN LIGASE TRIM"/>
    <property type="match status" value="1"/>
</dbReference>
<dbReference type="SMART" id="SM00336">
    <property type="entry name" value="BBOX"/>
    <property type="match status" value="1"/>
</dbReference>
<dbReference type="InterPro" id="IPR000315">
    <property type="entry name" value="Znf_B-box"/>
</dbReference>
<keyword evidence="2" id="KW-0862">Zinc</keyword>
<proteinExistence type="predicted"/>
<feature type="region of interest" description="Disordered" evidence="4">
    <location>
        <begin position="58"/>
        <end position="105"/>
    </location>
</feature>
<dbReference type="Gene3D" id="4.10.830.40">
    <property type="match status" value="1"/>
</dbReference>
<dbReference type="SUPFAM" id="SSF57845">
    <property type="entry name" value="B-box zinc-binding domain"/>
    <property type="match status" value="1"/>
</dbReference>
<feature type="region of interest" description="Disordered" evidence="4">
    <location>
        <begin position="282"/>
        <end position="324"/>
    </location>
</feature>
<dbReference type="EMBL" id="SOYY01000002">
    <property type="protein sequence ID" value="KAA0724112.1"/>
    <property type="molecule type" value="Genomic_DNA"/>
</dbReference>
<keyword evidence="8" id="KW-1185">Reference proteome</keyword>
<sequence length="324" mass="36427">MDASGGCWDNGLNEEDLPQMDGTCDACEPDEPQPAGLMCPLCRFAFCVAHADKHSQSTRHQLQVYRPPHPQPDSEPHAQIPEDGAKGAEAAAGEDEDVTLPHRGRKRDTVTVERLICKEHGQEGSLYCKQDERVICVVCAVQGEHKEHEIITLKEAYLWQKSKEGIDLLEQTQVIAEKIKEKWTSPDMSTDELEKYVNEQFDELHRVVRLEEWRVLHLVDLKEAFLTAHAAERISEITVHTEKLQEEMDSITQQLGELDQAEQDGVAPISLAALLAARPPPLGAVDDHRRLDPGVRLRADRHRDPEDHSADEERGGDAYMGHEP</sequence>
<name>A0A5A9PR94_9TELE</name>
<feature type="domain" description="B box-type" evidence="5">
    <location>
        <begin position="112"/>
        <end position="153"/>
    </location>
</feature>